<keyword evidence="8" id="KW-1015">Disulfide bond</keyword>
<organism evidence="11 12">
    <name type="scientific">Diploptera punctata</name>
    <name type="common">Pacific beetle cockroach</name>
    <dbReference type="NCBI Taxonomy" id="6984"/>
    <lineage>
        <taxon>Eukaryota</taxon>
        <taxon>Metazoa</taxon>
        <taxon>Ecdysozoa</taxon>
        <taxon>Arthropoda</taxon>
        <taxon>Hexapoda</taxon>
        <taxon>Insecta</taxon>
        <taxon>Pterygota</taxon>
        <taxon>Neoptera</taxon>
        <taxon>Polyneoptera</taxon>
        <taxon>Dictyoptera</taxon>
        <taxon>Blattodea</taxon>
        <taxon>Blaberoidea</taxon>
        <taxon>Blaberidae</taxon>
        <taxon>Diplopterinae</taxon>
        <taxon>Diploptera</taxon>
    </lineage>
</organism>
<gene>
    <name evidence="11" type="ORF">L9F63_010888</name>
</gene>
<keyword evidence="9" id="KW-0393">Immunoglobulin domain</keyword>
<keyword evidence="3" id="KW-0732">Signal</keyword>
<dbReference type="GO" id="GO:0030424">
    <property type="term" value="C:axon"/>
    <property type="evidence" value="ECO:0007669"/>
    <property type="project" value="TreeGrafter"/>
</dbReference>
<dbReference type="GO" id="GO:0005886">
    <property type="term" value="C:plasma membrane"/>
    <property type="evidence" value="ECO:0007669"/>
    <property type="project" value="TreeGrafter"/>
</dbReference>
<evidence type="ECO:0000256" key="5">
    <source>
        <dbReference type="ARBA" id="ARBA00022889"/>
    </source>
</evidence>
<keyword evidence="4" id="KW-0677">Repeat</keyword>
<evidence type="ECO:0000256" key="6">
    <source>
        <dbReference type="ARBA" id="ARBA00022989"/>
    </source>
</evidence>
<dbReference type="GO" id="GO:0070593">
    <property type="term" value="P:dendrite self-avoidance"/>
    <property type="evidence" value="ECO:0007669"/>
    <property type="project" value="TreeGrafter"/>
</dbReference>
<reference evidence="11" key="1">
    <citation type="journal article" date="2023" name="IScience">
        <title>Live-bearing cockroach genome reveals convergent evolutionary mechanisms linked to viviparity in insects and beyond.</title>
        <authorList>
            <person name="Fouks B."/>
            <person name="Harrison M.C."/>
            <person name="Mikhailova A.A."/>
            <person name="Marchal E."/>
            <person name="English S."/>
            <person name="Carruthers M."/>
            <person name="Jennings E.C."/>
            <person name="Chiamaka E.L."/>
            <person name="Frigard R.A."/>
            <person name="Pippel M."/>
            <person name="Attardo G.M."/>
            <person name="Benoit J.B."/>
            <person name="Bornberg-Bauer E."/>
            <person name="Tobe S.S."/>
        </authorList>
    </citation>
    <scope>NUCLEOTIDE SEQUENCE</scope>
    <source>
        <strain evidence="11">Stay&amp;Tobe</strain>
    </source>
</reference>
<dbReference type="SMART" id="SM00409">
    <property type="entry name" value="IG"/>
    <property type="match status" value="2"/>
</dbReference>
<dbReference type="Pfam" id="PF07679">
    <property type="entry name" value="I-set"/>
    <property type="match status" value="1"/>
</dbReference>
<evidence type="ECO:0000256" key="9">
    <source>
        <dbReference type="ARBA" id="ARBA00023319"/>
    </source>
</evidence>
<dbReference type="PROSITE" id="PS50835">
    <property type="entry name" value="IG_LIKE"/>
    <property type="match status" value="2"/>
</dbReference>
<comment type="caution">
    <text evidence="11">The sequence shown here is derived from an EMBL/GenBank/DDBJ whole genome shotgun (WGS) entry which is preliminary data.</text>
</comment>
<accession>A0AAD8AG76</accession>
<dbReference type="PANTHER" id="PTHR10075">
    <property type="entry name" value="BASIGIN RELATED"/>
    <property type="match status" value="1"/>
</dbReference>
<feature type="domain" description="Ig-like" evidence="10">
    <location>
        <begin position="2"/>
        <end position="96"/>
    </location>
</feature>
<dbReference type="GO" id="GO:0007156">
    <property type="term" value="P:homophilic cell adhesion via plasma membrane adhesion molecules"/>
    <property type="evidence" value="ECO:0007669"/>
    <property type="project" value="TreeGrafter"/>
</dbReference>
<dbReference type="InterPro" id="IPR003598">
    <property type="entry name" value="Ig_sub2"/>
</dbReference>
<evidence type="ECO:0000256" key="1">
    <source>
        <dbReference type="ARBA" id="ARBA00004167"/>
    </source>
</evidence>
<dbReference type="InterPro" id="IPR013098">
    <property type="entry name" value="Ig_I-set"/>
</dbReference>
<dbReference type="Proteomes" id="UP001233999">
    <property type="component" value="Unassembled WGS sequence"/>
</dbReference>
<evidence type="ECO:0000256" key="2">
    <source>
        <dbReference type="ARBA" id="ARBA00022692"/>
    </source>
</evidence>
<dbReference type="InterPro" id="IPR036179">
    <property type="entry name" value="Ig-like_dom_sf"/>
</dbReference>
<dbReference type="CDD" id="cd20958">
    <property type="entry name" value="IgI_5_Dscam"/>
    <property type="match status" value="1"/>
</dbReference>
<sequence>APPVLLYSFIEQTLQPGPAVSLKCSSAGNPTPQIAWTLDGFPLPSNGRFVIGQYVTVHGDVISHVNISHVMVEDGGEYTCTAENRAGRSSHSARLNVYGLPYIRLIPKVTAVAGETLHLKCPVAGYPIEEIKWERSGRELPDDLRQKVQSDGTLVITPVQKATDAGVYTCSAKNKQGHSARRSGEVTVIGKIFFYKFHN</sequence>
<dbReference type="SUPFAM" id="SSF48726">
    <property type="entry name" value="Immunoglobulin"/>
    <property type="match status" value="2"/>
</dbReference>
<dbReference type="EMBL" id="JASPKZ010001219">
    <property type="protein sequence ID" value="KAJ9598444.1"/>
    <property type="molecule type" value="Genomic_DNA"/>
</dbReference>
<reference evidence="11" key="2">
    <citation type="submission" date="2023-05" db="EMBL/GenBank/DDBJ databases">
        <authorList>
            <person name="Fouks B."/>
        </authorList>
    </citation>
    <scope>NUCLEOTIDE SEQUENCE</scope>
    <source>
        <strain evidence="11">Stay&amp;Tobe</strain>
        <tissue evidence="11">Testes</tissue>
    </source>
</reference>
<protein>
    <recommendedName>
        <fullName evidence="10">Ig-like domain-containing protein</fullName>
    </recommendedName>
</protein>
<dbReference type="FunFam" id="2.60.40.10:FF:000017">
    <property type="entry name" value="Down syndrome cell adhesion molecule b"/>
    <property type="match status" value="1"/>
</dbReference>
<keyword evidence="7" id="KW-0472">Membrane</keyword>
<evidence type="ECO:0000313" key="11">
    <source>
        <dbReference type="EMBL" id="KAJ9598444.1"/>
    </source>
</evidence>
<evidence type="ECO:0000256" key="7">
    <source>
        <dbReference type="ARBA" id="ARBA00023136"/>
    </source>
</evidence>
<evidence type="ECO:0000313" key="12">
    <source>
        <dbReference type="Proteomes" id="UP001233999"/>
    </source>
</evidence>
<dbReference type="InterPro" id="IPR013783">
    <property type="entry name" value="Ig-like_fold"/>
</dbReference>
<proteinExistence type="predicted"/>
<evidence type="ECO:0000256" key="4">
    <source>
        <dbReference type="ARBA" id="ARBA00022737"/>
    </source>
</evidence>
<dbReference type="InterPro" id="IPR007110">
    <property type="entry name" value="Ig-like_dom"/>
</dbReference>
<keyword evidence="2" id="KW-0812">Transmembrane</keyword>
<feature type="non-terminal residue" evidence="11">
    <location>
        <position position="1"/>
    </location>
</feature>
<dbReference type="Gene3D" id="2.60.40.10">
    <property type="entry name" value="Immunoglobulins"/>
    <property type="match status" value="2"/>
</dbReference>
<keyword evidence="12" id="KW-1185">Reference proteome</keyword>
<dbReference type="Pfam" id="PF13927">
    <property type="entry name" value="Ig_3"/>
    <property type="match status" value="1"/>
</dbReference>
<comment type="subcellular location">
    <subcellularLocation>
        <location evidence="1">Membrane</location>
        <topology evidence="1">Single-pass membrane protein</topology>
    </subcellularLocation>
</comment>
<dbReference type="FunFam" id="2.60.40.10:FF:001035">
    <property type="entry name" value="Down syndrome cell adhesion molecule-like protein Dscam2"/>
    <property type="match status" value="1"/>
</dbReference>
<dbReference type="InterPro" id="IPR003599">
    <property type="entry name" value="Ig_sub"/>
</dbReference>
<dbReference type="PANTHER" id="PTHR10075:SF14">
    <property type="entry name" value="CELL ADHESION MOLECULE DSCAM2-RELATED"/>
    <property type="match status" value="1"/>
</dbReference>
<evidence type="ECO:0000256" key="8">
    <source>
        <dbReference type="ARBA" id="ARBA00023157"/>
    </source>
</evidence>
<keyword evidence="5" id="KW-0130">Cell adhesion</keyword>
<dbReference type="GO" id="GO:0098632">
    <property type="term" value="F:cell-cell adhesion mediator activity"/>
    <property type="evidence" value="ECO:0007669"/>
    <property type="project" value="TreeGrafter"/>
</dbReference>
<feature type="non-terminal residue" evidence="11">
    <location>
        <position position="199"/>
    </location>
</feature>
<evidence type="ECO:0000256" key="3">
    <source>
        <dbReference type="ARBA" id="ARBA00022729"/>
    </source>
</evidence>
<keyword evidence="6" id="KW-1133">Transmembrane helix</keyword>
<dbReference type="SMART" id="SM00408">
    <property type="entry name" value="IGc2"/>
    <property type="match status" value="2"/>
</dbReference>
<dbReference type="CDD" id="cd20956">
    <property type="entry name" value="IgI_4_Dscam"/>
    <property type="match status" value="1"/>
</dbReference>
<name>A0AAD8AG76_DIPPU</name>
<dbReference type="AlphaFoldDB" id="A0AAD8AG76"/>
<evidence type="ECO:0000259" key="10">
    <source>
        <dbReference type="PROSITE" id="PS50835"/>
    </source>
</evidence>
<feature type="domain" description="Ig-like" evidence="10">
    <location>
        <begin position="101"/>
        <end position="187"/>
    </location>
</feature>
<dbReference type="GO" id="GO:0007417">
    <property type="term" value="P:central nervous system development"/>
    <property type="evidence" value="ECO:0007669"/>
    <property type="project" value="TreeGrafter"/>
</dbReference>
<dbReference type="GO" id="GO:0007411">
    <property type="term" value="P:axon guidance"/>
    <property type="evidence" value="ECO:0007669"/>
    <property type="project" value="TreeGrafter"/>
</dbReference>